<dbReference type="Proteomes" id="UP000595140">
    <property type="component" value="Unassembled WGS sequence"/>
</dbReference>
<dbReference type="Pfam" id="PF03195">
    <property type="entry name" value="LOB"/>
    <property type="match status" value="1"/>
</dbReference>
<dbReference type="PANTHER" id="PTHR31304:SF41">
    <property type="entry name" value="LOB DOMAIN-CONTAINING PROTEIN 38-LIKE ISOFORM X1"/>
    <property type="match status" value="1"/>
</dbReference>
<evidence type="ECO:0000256" key="1">
    <source>
        <dbReference type="ARBA" id="ARBA00005474"/>
    </source>
</evidence>
<name>A0A484LFN0_9ASTE</name>
<comment type="similarity">
    <text evidence="1">Belongs to the LOB domain-containing protein family.</text>
</comment>
<sequence>MSCNGCRVLRRRCGVDCILRPCLDELDNPQAQANATLFVSKFFGRADLFSFISSVPLHRRPALFRSLLYEACGRTVNPVSGAVGLLSTGNWHVCVRAVETVLSGGDLRQISPDFLTPSRRFQKGGAWGSSEQSAVTRSRQTATIDGGAQRGCTERTWTPEVCGSRESGCRIARDVAGGEEPKLLNLFL</sequence>
<dbReference type="InterPro" id="IPR004883">
    <property type="entry name" value="LOB"/>
</dbReference>
<accession>A0A484LFN0</accession>
<dbReference type="GO" id="GO:0010468">
    <property type="term" value="P:regulation of gene expression"/>
    <property type="evidence" value="ECO:0007669"/>
    <property type="project" value="TreeGrafter"/>
</dbReference>
<dbReference type="AlphaFoldDB" id="A0A484LFN0"/>
<proteinExistence type="inferred from homology"/>
<dbReference type="PANTHER" id="PTHR31304">
    <property type="entry name" value="LOB DOMAIN-CONTAINING PROTEIN 38"/>
    <property type="match status" value="1"/>
</dbReference>
<reference evidence="3 4" key="1">
    <citation type="submission" date="2018-04" db="EMBL/GenBank/DDBJ databases">
        <authorList>
            <person name="Vogel A."/>
        </authorList>
    </citation>
    <scope>NUCLEOTIDE SEQUENCE [LARGE SCALE GENOMIC DNA]</scope>
</reference>
<evidence type="ECO:0000313" key="3">
    <source>
        <dbReference type="EMBL" id="VFQ75147.1"/>
    </source>
</evidence>
<organism evidence="3 4">
    <name type="scientific">Cuscuta campestris</name>
    <dbReference type="NCBI Taxonomy" id="132261"/>
    <lineage>
        <taxon>Eukaryota</taxon>
        <taxon>Viridiplantae</taxon>
        <taxon>Streptophyta</taxon>
        <taxon>Embryophyta</taxon>
        <taxon>Tracheophyta</taxon>
        <taxon>Spermatophyta</taxon>
        <taxon>Magnoliopsida</taxon>
        <taxon>eudicotyledons</taxon>
        <taxon>Gunneridae</taxon>
        <taxon>Pentapetalae</taxon>
        <taxon>asterids</taxon>
        <taxon>lamiids</taxon>
        <taxon>Solanales</taxon>
        <taxon>Convolvulaceae</taxon>
        <taxon>Cuscuteae</taxon>
        <taxon>Cuscuta</taxon>
        <taxon>Cuscuta subgen. Grammica</taxon>
        <taxon>Cuscuta sect. Cleistogrammica</taxon>
    </lineage>
</organism>
<dbReference type="OrthoDB" id="1922547at2759"/>
<dbReference type="PROSITE" id="PS50891">
    <property type="entry name" value="LOB"/>
    <property type="match status" value="1"/>
</dbReference>
<evidence type="ECO:0000313" key="4">
    <source>
        <dbReference type="Proteomes" id="UP000595140"/>
    </source>
</evidence>
<keyword evidence="4" id="KW-1185">Reference proteome</keyword>
<evidence type="ECO:0000259" key="2">
    <source>
        <dbReference type="PROSITE" id="PS50891"/>
    </source>
</evidence>
<dbReference type="EMBL" id="OOIL02001438">
    <property type="protein sequence ID" value="VFQ75147.1"/>
    <property type="molecule type" value="Genomic_DNA"/>
</dbReference>
<gene>
    <name evidence="3" type="ORF">CCAM_LOCUS16923</name>
</gene>
<feature type="domain" description="LOB" evidence="2">
    <location>
        <begin position="1"/>
        <end position="107"/>
    </location>
</feature>
<protein>
    <recommendedName>
        <fullName evidence="2">LOB domain-containing protein</fullName>
    </recommendedName>
</protein>